<accession>A0A6B3LBJ6</accession>
<keyword evidence="2" id="KW-0328">Glycosyltransferase</keyword>
<evidence type="ECO:0000313" key="9">
    <source>
        <dbReference type="EMBL" id="QQL44509.1"/>
    </source>
</evidence>
<reference evidence="9 10" key="1">
    <citation type="submission" date="2020-12" db="EMBL/GenBank/DDBJ databases">
        <title>Sulforoseuscoccus oceanibium gen. nov., sp. nov., a representative of the phylum Verrucomicrobia with special cytoplasmic membrane, and proposal of Sulforoseuscoccusaceae fam. nov.</title>
        <authorList>
            <person name="Xi F."/>
        </authorList>
    </citation>
    <scope>NUCLEOTIDE SEQUENCE [LARGE SCALE GENOMIC DNA]</scope>
    <source>
        <strain evidence="9 10">T37</strain>
    </source>
</reference>
<sequence length="237" mass="26635">MTTNASTSPELSVVVPLYNEEDNVAILQEELATALQGIDFELVLVDDGSKDKTVENVVRNDHTRLIELEKNTGQSAAMFIGIREAHGEYIALIDGDLQNDPKDLPMLLEKCKSGVDLMCGYRAKRKDTTFKRIQSRIANFVRSRFTGDGVRDTGCSLKCMKSECRDALIPFTGMHRFIPALIKGAGYKVDEVAVNHRPRQYGVSKYGFGNRAWRATMDMFGVRWLVSRHFIARIKKG</sequence>
<feature type="domain" description="Glycosyltransferase 2-like" evidence="8">
    <location>
        <begin position="12"/>
        <end position="146"/>
    </location>
</feature>
<dbReference type="GO" id="GO:0005886">
    <property type="term" value="C:plasma membrane"/>
    <property type="evidence" value="ECO:0007669"/>
    <property type="project" value="TreeGrafter"/>
</dbReference>
<dbReference type="GO" id="GO:0009103">
    <property type="term" value="P:lipopolysaccharide biosynthetic process"/>
    <property type="evidence" value="ECO:0007669"/>
    <property type="project" value="UniProtKB-KW"/>
</dbReference>
<dbReference type="CDD" id="cd04187">
    <property type="entry name" value="DPM1_like_bac"/>
    <property type="match status" value="1"/>
</dbReference>
<dbReference type="PANTHER" id="PTHR48090">
    <property type="entry name" value="UNDECAPRENYL-PHOSPHATE 4-DEOXY-4-FORMAMIDO-L-ARABINOSE TRANSFERASE-RELATED"/>
    <property type="match status" value="1"/>
</dbReference>
<keyword evidence="1" id="KW-1003">Cell membrane</keyword>
<evidence type="ECO:0000256" key="4">
    <source>
        <dbReference type="ARBA" id="ARBA00022692"/>
    </source>
</evidence>
<evidence type="ECO:0000256" key="5">
    <source>
        <dbReference type="ARBA" id="ARBA00022985"/>
    </source>
</evidence>
<dbReference type="Proteomes" id="UP000475117">
    <property type="component" value="Chromosome"/>
</dbReference>
<evidence type="ECO:0000313" key="10">
    <source>
        <dbReference type="Proteomes" id="UP000475117"/>
    </source>
</evidence>
<evidence type="ECO:0000256" key="2">
    <source>
        <dbReference type="ARBA" id="ARBA00022676"/>
    </source>
</evidence>
<keyword evidence="6" id="KW-1133">Transmembrane helix</keyword>
<keyword evidence="5" id="KW-0448">Lipopolysaccharide biosynthesis</keyword>
<dbReference type="KEGG" id="soa:G3M56_011550"/>
<dbReference type="InterPro" id="IPR029044">
    <property type="entry name" value="Nucleotide-diphossugar_trans"/>
</dbReference>
<dbReference type="SUPFAM" id="SSF53448">
    <property type="entry name" value="Nucleotide-diphospho-sugar transferases"/>
    <property type="match status" value="1"/>
</dbReference>
<dbReference type="RefSeq" id="WP_164363667.1">
    <property type="nucleotide sequence ID" value="NZ_CP066776.1"/>
</dbReference>
<evidence type="ECO:0000256" key="1">
    <source>
        <dbReference type="ARBA" id="ARBA00022475"/>
    </source>
</evidence>
<keyword evidence="3 9" id="KW-0808">Transferase</keyword>
<gene>
    <name evidence="9" type="ORF">G3M56_011550</name>
</gene>
<dbReference type="Gene3D" id="3.90.550.10">
    <property type="entry name" value="Spore Coat Polysaccharide Biosynthesis Protein SpsA, Chain A"/>
    <property type="match status" value="1"/>
</dbReference>
<keyword evidence="10" id="KW-1185">Reference proteome</keyword>
<proteinExistence type="predicted"/>
<dbReference type="AlphaFoldDB" id="A0A6B3LBJ6"/>
<dbReference type="PANTHER" id="PTHR48090:SF3">
    <property type="entry name" value="UNDECAPRENYL-PHOSPHATE 4-DEOXY-4-FORMAMIDO-L-ARABINOSE TRANSFERASE"/>
    <property type="match status" value="1"/>
</dbReference>
<name>A0A6B3LBJ6_9BACT</name>
<evidence type="ECO:0000256" key="3">
    <source>
        <dbReference type="ARBA" id="ARBA00022679"/>
    </source>
</evidence>
<organism evidence="9 10">
    <name type="scientific">Sulfuriroseicoccus oceanibius</name>
    <dbReference type="NCBI Taxonomy" id="2707525"/>
    <lineage>
        <taxon>Bacteria</taxon>
        <taxon>Pseudomonadati</taxon>
        <taxon>Verrucomicrobiota</taxon>
        <taxon>Verrucomicrobiia</taxon>
        <taxon>Verrucomicrobiales</taxon>
        <taxon>Verrucomicrobiaceae</taxon>
        <taxon>Sulfuriroseicoccus</taxon>
    </lineage>
</organism>
<dbReference type="InterPro" id="IPR001173">
    <property type="entry name" value="Glyco_trans_2-like"/>
</dbReference>
<dbReference type="GO" id="GO:0099621">
    <property type="term" value="F:undecaprenyl-phosphate 4-deoxy-4-formamido-L-arabinose transferase activity"/>
    <property type="evidence" value="ECO:0007669"/>
    <property type="project" value="TreeGrafter"/>
</dbReference>
<dbReference type="InterPro" id="IPR050256">
    <property type="entry name" value="Glycosyltransferase_2"/>
</dbReference>
<evidence type="ECO:0000256" key="6">
    <source>
        <dbReference type="ARBA" id="ARBA00022989"/>
    </source>
</evidence>
<keyword evidence="7" id="KW-0472">Membrane</keyword>
<keyword evidence="4" id="KW-0812">Transmembrane</keyword>
<dbReference type="EMBL" id="CP066776">
    <property type="protein sequence ID" value="QQL44509.1"/>
    <property type="molecule type" value="Genomic_DNA"/>
</dbReference>
<dbReference type="Pfam" id="PF00535">
    <property type="entry name" value="Glycos_transf_2"/>
    <property type="match status" value="1"/>
</dbReference>
<protein>
    <submittedName>
        <fullName evidence="9">Glycosyltransferase family 2 protein</fullName>
    </submittedName>
</protein>
<evidence type="ECO:0000259" key="8">
    <source>
        <dbReference type="Pfam" id="PF00535"/>
    </source>
</evidence>
<evidence type="ECO:0000256" key="7">
    <source>
        <dbReference type="ARBA" id="ARBA00023136"/>
    </source>
</evidence>